<feature type="region of interest" description="Disordered" evidence="1">
    <location>
        <begin position="53"/>
        <end position="81"/>
    </location>
</feature>
<gene>
    <name evidence="2" type="ORF">CMUS01_05852</name>
</gene>
<dbReference type="AlphaFoldDB" id="A0A8H6KPU8"/>
<evidence type="ECO:0000313" key="2">
    <source>
        <dbReference type="EMBL" id="KAF6835255.1"/>
    </source>
</evidence>
<reference evidence="2" key="1">
    <citation type="journal article" date="2020" name="Phytopathology">
        <title>Genome Sequence Resources of Colletotrichum truncatum, C. plurivorum, C. musicola, and C. sojae: Four Species Pathogenic to Soybean (Glycine max).</title>
        <authorList>
            <person name="Rogerio F."/>
            <person name="Boufleur T.R."/>
            <person name="Ciampi-Guillardi M."/>
            <person name="Sukno S.A."/>
            <person name="Thon M.R."/>
            <person name="Massola Junior N.S."/>
            <person name="Baroncelli R."/>
        </authorList>
    </citation>
    <scope>NUCLEOTIDE SEQUENCE</scope>
    <source>
        <strain evidence="2">LFN0074</strain>
    </source>
</reference>
<feature type="region of interest" description="Disordered" evidence="1">
    <location>
        <begin position="104"/>
        <end position="176"/>
    </location>
</feature>
<protein>
    <submittedName>
        <fullName evidence="2">Uncharacterized protein</fullName>
    </submittedName>
</protein>
<keyword evidence="3" id="KW-1185">Reference proteome</keyword>
<name>A0A8H6KPU8_9PEZI</name>
<evidence type="ECO:0000313" key="3">
    <source>
        <dbReference type="Proteomes" id="UP000639643"/>
    </source>
</evidence>
<dbReference type="Proteomes" id="UP000639643">
    <property type="component" value="Unassembled WGS sequence"/>
</dbReference>
<feature type="compositionally biased region" description="Polar residues" evidence="1">
    <location>
        <begin position="120"/>
        <end position="136"/>
    </location>
</feature>
<sequence>MSPLENGKDSQRRRPERQVEQGHVVIVRATLLRESSVLLTDALCKARRLGSAVGPGWTPQPPRSPCMTRGESGSSRTLRRPDRLTGLIQVGDDALQPQFPPATKCAAANWDSPAQPRLYDNTTLTSLDTTKRSPATKSADKRSVTQGPRPQHHIQHHTHAMRQPAGRPASLPGVSAPALSSAHDLLVVGRVQNLPPA</sequence>
<proteinExistence type="predicted"/>
<feature type="compositionally biased region" description="Basic residues" evidence="1">
    <location>
        <begin position="150"/>
        <end position="160"/>
    </location>
</feature>
<organism evidence="2 3">
    <name type="scientific">Colletotrichum musicola</name>
    <dbReference type="NCBI Taxonomy" id="2175873"/>
    <lineage>
        <taxon>Eukaryota</taxon>
        <taxon>Fungi</taxon>
        <taxon>Dikarya</taxon>
        <taxon>Ascomycota</taxon>
        <taxon>Pezizomycotina</taxon>
        <taxon>Sordariomycetes</taxon>
        <taxon>Hypocreomycetidae</taxon>
        <taxon>Glomerellales</taxon>
        <taxon>Glomerellaceae</taxon>
        <taxon>Colletotrichum</taxon>
        <taxon>Colletotrichum orchidearum species complex</taxon>
    </lineage>
</organism>
<dbReference type="EMBL" id="WIGM01000181">
    <property type="protein sequence ID" value="KAF6835255.1"/>
    <property type="molecule type" value="Genomic_DNA"/>
</dbReference>
<accession>A0A8H6KPU8</accession>
<evidence type="ECO:0000256" key="1">
    <source>
        <dbReference type="SAM" id="MobiDB-lite"/>
    </source>
</evidence>
<comment type="caution">
    <text evidence="2">The sequence shown here is derived from an EMBL/GenBank/DDBJ whole genome shotgun (WGS) entry which is preliminary data.</text>
</comment>